<evidence type="ECO:0000256" key="2">
    <source>
        <dbReference type="SAM" id="Phobius"/>
    </source>
</evidence>
<keyword evidence="2" id="KW-1133">Transmembrane helix</keyword>
<proteinExistence type="predicted"/>
<reference evidence="3" key="1">
    <citation type="submission" date="2020-01" db="EMBL/GenBank/DDBJ databases">
        <authorList>
            <person name="Meier V. D."/>
            <person name="Meier V D."/>
        </authorList>
    </citation>
    <scope>NUCLEOTIDE SEQUENCE</scope>
    <source>
        <strain evidence="3">HLG_WM_MAG_05</strain>
    </source>
</reference>
<feature type="transmembrane region" description="Helical" evidence="2">
    <location>
        <begin position="12"/>
        <end position="35"/>
    </location>
</feature>
<organism evidence="3">
    <name type="scientific">uncultured Sulfurovum sp</name>
    <dbReference type="NCBI Taxonomy" id="269237"/>
    <lineage>
        <taxon>Bacteria</taxon>
        <taxon>Pseudomonadati</taxon>
        <taxon>Campylobacterota</taxon>
        <taxon>Epsilonproteobacteria</taxon>
        <taxon>Campylobacterales</taxon>
        <taxon>Sulfurovaceae</taxon>
        <taxon>Sulfurovum</taxon>
        <taxon>environmental samples</taxon>
    </lineage>
</organism>
<gene>
    <name evidence="3" type="ORF">HELGO_WM8785</name>
</gene>
<dbReference type="SUPFAM" id="SSF50156">
    <property type="entry name" value="PDZ domain-like"/>
    <property type="match status" value="1"/>
</dbReference>
<protein>
    <submittedName>
        <fullName evidence="3">General secretion pathway protein C</fullName>
    </submittedName>
</protein>
<dbReference type="Gene3D" id="2.30.42.10">
    <property type="match status" value="1"/>
</dbReference>
<feature type="region of interest" description="Disordered" evidence="1">
    <location>
        <begin position="147"/>
        <end position="168"/>
    </location>
</feature>
<dbReference type="InterPro" id="IPR036034">
    <property type="entry name" value="PDZ_sf"/>
</dbReference>
<keyword evidence="2" id="KW-0472">Membrane</keyword>
<accession>A0A6S6U5R8</accession>
<name>A0A6S6U5R8_9BACT</name>
<dbReference type="AlphaFoldDB" id="A0A6S6U5R8"/>
<dbReference type="EMBL" id="CACVAU010000090">
    <property type="protein sequence ID" value="CAA6827014.1"/>
    <property type="molecule type" value="Genomic_DNA"/>
</dbReference>
<evidence type="ECO:0000313" key="3">
    <source>
        <dbReference type="EMBL" id="CAA6827014.1"/>
    </source>
</evidence>
<sequence>MKQIINAKYLSTLIFLLSIMVVIKLLWIVTAIVFLPNTGEEYQKSTKGKKLYYRVRLTNESKVIAPIKRVTPKTKSVPSMSGYKLLGLYNSTKTLVVTVEKSRKTSILSKGEKINGFELMSAGNNFAIFKKNAQEFKLALESSKSTKTGNITTRRSTQAPQVKKPSSTGIIDEDGIKRIPKTLLTSYTKDMDKIWKDIGLAQYKQNGKADGFKVNFVKKGSDIEKLGLKRGDILKAVNAESLNLSSAMSLFNNINDLENLTLTVERNGKSEDLEYEIQ</sequence>
<evidence type="ECO:0000256" key="1">
    <source>
        <dbReference type="SAM" id="MobiDB-lite"/>
    </source>
</evidence>
<keyword evidence="2" id="KW-0812">Transmembrane</keyword>